<evidence type="ECO:0000313" key="2">
    <source>
        <dbReference type="Proteomes" id="UP001212841"/>
    </source>
</evidence>
<gene>
    <name evidence="1" type="ORF">HK097_000694</name>
</gene>
<reference evidence="1" key="1">
    <citation type="submission" date="2020-05" db="EMBL/GenBank/DDBJ databases">
        <title>Phylogenomic resolution of chytrid fungi.</title>
        <authorList>
            <person name="Stajich J.E."/>
            <person name="Amses K."/>
            <person name="Simmons R."/>
            <person name="Seto K."/>
            <person name="Myers J."/>
            <person name="Bonds A."/>
            <person name="Quandt C.A."/>
            <person name="Barry K."/>
            <person name="Liu P."/>
            <person name="Grigoriev I."/>
            <person name="Longcore J.E."/>
            <person name="James T.Y."/>
        </authorList>
    </citation>
    <scope>NUCLEOTIDE SEQUENCE</scope>
    <source>
        <strain evidence="1">JEL0318</strain>
    </source>
</reference>
<dbReference type="AlphaFoldDB" id="A0AAD5SGH3"/>
<dbReference type="Gene3D" id="3.90.180.10">
    <property type="entry name" value="Medium-chain alcohol dehydrogenases, catalytic domain"/>
    <property type="match status" value="1"/>
</dbReference>
<dbReference type="PANTHER" id="PTHR43677">
    <property type="entry name" value="SHORT-CHAIN DEHYDROGENASE/REDUCTASE"/>
    <property type="match status" value="1"/>
</dbReference>
<dbReference type="SUPFAM" id="SSF50129">
    <property type="entry name" value="GroES-like"/>
    <property type="match status" value="1"/>
</dbReference>
<dbReference type="Gene3D" id="3.40.50.720">
    <property type="entry name" value="NAD(P)-binding Rossmann-like Domain"/>
    <property type="match status" value="1"/>
</dbReference>
<dbReference type="InterPro" id="IPR051397">
    <property type="entry name" value="Zn-ADH-like_protein"/>
</dbReference>
<protein>
    <submittedName>
        <fullName evidence="1">Uncharacterized protein</fullName>
    </submittedName>
</protein>
<dbReference type="InterPro" id="IPR036291">
    <property type="entry name" value="NAD(P)-bd_dom_sf"/>
</dbReference>
<name>A0AAD5SGH3_9FUNG</name>
<dbReference type="GO" id="GO:0016491">
    <property type="term" value="F:oxidoreductase activity"/>
    <property type="evidence" value="ECO:0007669"/>
    <property type="project" value="TreeGrafter"/>
</dbReference>
<keyword evidence="2" id="KW-1185">Reference proteome</keyword>
<dbReference type="EMBL" id="JADGJD010000113">
    <property type="protein sequence ID" value="KAJ3054829.1"/>
    <property type="molecule type" value="Genomic_DNA"/>
</dbReference>
<dbReference type="InterPro" id="IPR011032">
    <property type="entry name" value="GroES-like_sf"/>
</dbReference>
<organism evidence="1 2">
    <name type="scientific">Rhizophlyctis rosea</name>
    <dbReference type="NCBI Taxonomy" id="64517"/>
    <lineage>
        <taxon>Eukaryota</taxon>
        <taxon>Fungi</taxon>
        <taxon>Fungi incertae sedis</taxon>
        <taxon>Chytridiomycota</taxon>
        <taxon>Chytridiomycota incertae sedis</taxon>
        <taxon>Chytridiomycetes</taxon>
        <taxon>Rhizophlyctidales</taxon>
        <taxon>Rhizophlyctidaceae</taxon>
        <taxon>Rhizophlyctis</taxon>
    </lineage>
</organism>
<accession>A0AAD5SGH3</accession>
<dbReference type="SUPFAM" id="SSF51735">
    <property type="entry name" value="NAD(P)-binding Rossmann-fold domains"/>
    <property type="match status" value="1"/>
</dbReference>
<sequence length="317" mass="33505">MKQVQISAWGTLPKYVDTPAPPTPNANSDLVQIKVLASGLHSLVRGRATGKHYSANILPHIPGADGVGLTVPDNKLVYFIAITPQGGSFSELINIPRTSVFPIPDAPSANPVTIAGMLNPVMASWMALSSRVSNLPPNFTCVILGATSLSGIAAVSVARAFGAGKVIGVARSASKMASLGLDTVIELQDDVSKTDFSAAITPENPDVVLDFLYGPPTLALFTAIKKFSSPVQYVQIGTVISPSIEFPGDVLRSKPITMTGAGPGAWSMQRDFVRECPKMLEAIVFGKIQPGKFQEVRLEDIEVAWGQKGGDRIVVVV</sequence>
<evidence type="ECO:0000313" key="1">
    <source>
        <dbReference type="EMBL" id="KAJ3054829.1"/>
    </source>
</evidence>
<dbReference type="PANTHER" id="PTHR43677:SF11">
    <property type="entry name" value="ZINC-CONTAINING ALCOHOL DEHYDROGENASE"/>
    <property type="match status" value="1"/>
</dbReference>
<comment type="caution">
    <text evidence="1">The sequence shown here is derived from an EMBL/GenBank/DDBJ whole genome shotgun (WGS) entry which is preliminary data.</text>
</comment>
<proteinExistence type="predicted"/>
<dbReference type="Proteomes" id="UP001212841">
    <property type="component" value="Unassembled WGS sequence"/>
</dbReference>